<dbReference type="InterPro" id="IPR013320">
    <property type="entry name" value="ConA-like_dom_sf"/>
</dbReference>
<organism evidence="3 4">
    <name type="scientific">Colletotrichum chrysophilum</name>
    <dbReference type="NCBI Taxonomy" id="1836956"/>
    <lineage>
        <taxon>Eukaryota</taxon>
        <taxon>Fungi</taxon>
        <taxon>Dikarya</taxon>
        <taxon>Ascomycota</taxon>
        <taxon>Pezizomycotina</taxon>
        <taxon>Sordariomycetes</taxon>
        <taxon>Hypocreomycetidae</taxon>
        <taxon>Glomerellales</taxon>
        <taxon>Glomerellaceae</taxon>
        <taxon>Colletotrichum</taxon>
        <taxon>Colletotrichum gloeosporioides species complex</taxon>
    </lineage>
</organism>
<dbReference type="InterPro" id="IPR000757">
    <property type="entry name" value="Beta-glucanase-like"/>
</dbReference>
<reference evidence="3" key="1">
    <citation type="submission" date="2023-01" db="EMBL/GenBank/DDBJ databases">
        <title>Colletotrichum chrysophilum M932 genome sequence.</title>
        <authorList>
            <person name="Baroncelli R."/>
        </authorList>
    </citation>
    <scope>NUCLEOTIDE SEQUENCE</scope>
    <source>
        <strain evidence="3">M932</strain>
    </source>
</reference>
<evidence type="ECO:0000259" key="2">
    <source>
        <dbReference type="PROSITE" id="PS51762"/>
    </source>
</evidence>
<dbReference type="Pfam" id="PF00722">
    <property type="entry name" value="Glyco_hydro_16"/>
    <property type="match status" value="1"/>
</dbReference>
<keyword evidence="1" id="KW-0472">Membrane</keyword>
<accession>A0AAD9EAR3</accession>
<dbReference type="Proteomes" id="UP001243330">
    <property type="component" value="Unassembled WGS sequence"/>
</dbReference>
<feature type="domain" description="GH16" evidence="2">
    <location>
        <begin position="53"/>
        <end position="275"/>
    </location>
</feature>
<dbReference type="CDD" id="cd00413">
    <property type="entry name" value="Glyco_hydrolase_16"/>
    <property type="match status" value="1"/>
</dbReference>
<protein>
    <submittedName>
        <fullName evidence="3">Glycoside hydrolase family 16 protein</fullName>
    </submittedName>
</protein>
<feature type="transmembrane region" description="Helical" evidence="1">
    <location>
        <begin position="15"/>
        <end position="34"/>
    </location>
</feature>
<keyword evidence="3" id="KW-0378">Hydrolase</keyword>
<gene>
    <name evidence="3" type="ORF">CCHR01_16536</name>
</gene>
<dbReference type="AlphaFoldDB" id="A0AAD9EAR3"/>
<evidence type="ECO:0000256" key="1">
    <source>
        <dbReference type="SAM" id="Phobius"/>
    </source>
</evidence>
<keyword evidence="1" id="KW-1133">Transmembrane helix</keyword>
<dbReference type="Gene3D" id="2.60.120.200">
    <property type="match status" value="1"/>
</dbReference>
<evidence type="ECO:0000313" key="3">
    <source>
        <dbReference type="EMBL" id="KAK1840827.1"/>
    </source>
</evidence>
<dbReference type="PANTHER" id="PTHR38121:SF2">
    <property type="entry name" value="ACYLTRANSFERASE 3 DOMAIN-CONTAINING PROTEIN"/>
    <property type="match status" value="1"/>
</dbReference>
<sequence>MEEAHSPSTQGSNHIMHPSLSIFVALLVSGLATAQRSARGVYTKGMWMVDGKYGFQKNSYYDFSKATSLPAGLKMSNYPVDTYFFSPANVIVGGGYLQLWVKNKSFRSAEVTTTSKIKYASVRTVAILSEPAGVCNGMFFYQSDTQETDIEFLSNGQSNSNTDAARTANSKSGTRYLWLSNQAVDGSGLKTTNPVALPANPTTTEHEYRLDWVPGKTMFYIDGKLVWTSTKNVPSVAGTWVFNNWADGDKYWSAGPPSQDAVFRIKEIDMYWNAG</sequence>
<name>A0AAD9EAR3_9PEZI</name>
<comment type="caution">
    <text evidence="3">The sequence shown here is derived from an EMBL/GenBank/DDBJ whole genome shotgun (WGS) entry which is preliminary data.</text>
</comment>
<dbReference type="GO" id="GO:0005975">
    <property type="term" value="P:carbohydrate metabolic process"/>
    <property type="evidence" value="ECO:0007669"/>
    <property type="project" value="InterPro"/>
</dbReference>
<dbReference type="SUPFAM" id="SSF49899">
    <property type="entry name" value="Concanavalin A-like lectins/glucanases"/>
    <property type="match status" value="1"/>
</dbReference>
<dbReference type="PROSITE" id="PS51762">
    <property type="entry name" value="GH16_2"/>
    <property type="match status" value="1"/>
</dbReference>
<dbReference type="PANTHER" id="PTHR38121">
    <property type="entry name" value="GH16 DOMAIN-CONTAINING PROTEIN"/>
    <property type="match status" value="1"/>
</dbReference>
<keyword evidence="4" id="KW-1185">Reference proteome</keyword>
<keyword evidence="1" id="KW-0812">Transmembrane</keyword>
<dbReference type="EMBL" id="JAQOWY010000527">
    <property type="protein sequence ID" value="KAK1840827.1"/>
    <property type="molecule type" value="Genomic_DNA"/>
</dbReference>
<proteinExistence type="predicted"/>
<evidence type="ECO:0000313" key="4">
    <source>
        <dbReference type="Proteomes" id="UP001243330"/>
    </source>
</evidence>
<dbReference type="GO" id="GO:0004553">
    <property type="term" value="F:hydrolase activity, hydrolyzing O-glycosyl compounds"/>
    <property type="evidence" value="ECO:0007669"/>
    <property type="project" value="InterPro"/>
</dbReference>